<evidence type="ECO:0000313" key="3">
    <source>
        <dbReference type="Proteomes" id="UP001293254"/>
    </source>
</evidence>
<comment type="caution">
    <text evidence="2">The sequence shown here is derived from an EMBL/GenBank/DDBJ whole genome shotgun (WGS) entry which is preliminary data.</text>
</comment>
<feature type="region of interest" description="Disordered" evidence="1">
    <location>
        <begin position="97"/>
        <end position="148"/>
    </location>
</feature>
<reference evidence="2" key="1">
    <citation type="submission" date="2020-06" db="EMBL/GenBank/DDBJ databases">
        <authorList>
            <person name="Li T."/>
            <person name="Hu X."/>
            <person name="Zhang T."/>
            <person name="Song X."/>
            <person name="Zhang H."/>
            <person name="Dai N."/>
            <person name="Sheng W."/>
            <person name="Hou X."/>
            <person name="Wei L."/>
        </authorList>
    </citation>
    <scope>NUCLEOTIDE SEQUENCE</scope>
    <source>
        <strain evidence="2">3651</strain>
        <tissue evidence="2">Leaf</tissue>
    </source>
</reference>
<protein>
    <submittedName>
        <fullName evidence="2">Uncharacterized protein</fullName>
    </submittedName>
</protein>
<reference evidence="2" key="2">
    <citation type="journal article" date="2024" name="Plant">
        <title>Genomic evolution and insights into agronomic trait innovations of Sesamum species.</title>
        <authorList>
            <person name="Miao H."/>
            <person name="Wang L."/>
            <person name="Qu L."/>
            <person name="Liu H."/>
            <person name="Sun Y."/>
            <person name="Le M."/>
            <person name="Wang Q."/>
            <person name="Wei S."/>
            <person name="Zheng Y."/>
            <person name="Lin W."/>
            <person name="Duan Y."/>
            <person name="Cao H."/>
            <person name="Xiong S."/>
            <person name="Wang X."/>
            <person name="Wei L."/>
            <person name="Li C."/>
            <person name="Ma Q."/>
            <person name="Ju M."/>
            <person name="Zhao R."/>
            <person name="Li G."/>
            <person name="Mu C."/>
            <person name="Tian Q."/>
            <person name="Mei H."/>
            <person name="Zhang T."/>
            <person name="Gao T."/>
            <person name="Zhang H."/>
        </authorList>
    </citation>
    <scope>NUCLEOTIDE SEQUENCE</scope>
    <source>
        <strain evidence="2">3651</strain>
    </source>
</reference>
<evidence type="ECO:0000256" key="1">
    <source>
        <dbReference type="SAM" id="MobiDB-lite"/>
    </source>
</evidence>
<proteinExistence type="predicted"/>
<evidence type="ECO:0000313" key="2">
    <source>
        <dbReference type="EMBL" id="KAK4412774.1"/>
    </source>
</evidence>
<feature type="compositionally biased region" description="Polar residues" evidence="1">
    <location>
        <begin position="178"/>
        <end position="190"/>
    </location>
</feature>
<dbReference type="Proteomes" id="UP001293254">
    <property type="component" value="Unassembled WGS sequence"/>
</dbReference>
<organism evidence="2 3">
    <name type="scientific">Sesamum alatum</name>
    <dbReference type="NCBI Taxonomy" id="300844"/>
    <lineage>
        <taxon>Eukaryota</taxon>
        <taxon>Viridiplantae</taxon>
        <taxon>Streptophyta</taxon>
        <taxon>Embryophyta</taxon>
        <taxon>Tracheophyta</taxon>
        <taxon>Spermatophyta</taxon>
        <taxon>Magnoliopsida</taxon>
        <taxon>eudicotyledons</taxon>
        <taxon>Gunneridae</taxon>
        <taxon>Pentapetalae</taxon>
        <taxon>asterids</taxon>
        <taxon>lamiids</taxon>
        <taxon>Lamiales</taxon>
        <taxon>Pedaliaceae</taxon>
        <taxon>Sesamum</taxon>
    </lineage>
</organism>
<name>A0AAE2C8A7_9LAMI</name>
<sequence length="190" mass="19861">MSKRESPAHWSPIAVNTASMESFRRDFDLNEFVSLAAKVLEKGDPLAMAEMATVHDFLRTSVHASVPPSSLIAAPPLVPRFQPLSRCRIMTLHLLGITEPPPRVNSPSRVSPTDQPPPLPPSNVSPPPPSTSASPPPPVAAPSPSMASTAALVAAPLTSFLEALIGSHHSMAPPSLTPHGTNSGIPASTT</sequence>
<gene>
    <name evidence="2" type="ORF">Salat_2924600</name>
</gene>
<feature type="region of interest" description="Disordered" evidence="1">
    <location>
        <begin position="169"/>
        <end position="190"/>
    </location>
</feature>
<feature type="compositionally biased region" description="Pro residues" evidence="1">
    <location>
        <begin position="114"/>
        <end position="141"/>
    </location>
</feature>
<dbReference type="AlphaFoldDB" id="A0AAE2C8A7"/>
<dbReference type="EMBL" id="JACGWO010000013">
    <property type="protein sequence ID" value="KAK4412774.1"/>
    <property type="molecule type" value="Genomic_DNA"/>
</dbReference>
<accession>A0AAE2C8A7</accession>
<keyword evidence="3" id="KW-1185">Reference proteome</keyword>